<comment type="similarity">
    <text evidence="1">Belongs to the site-specific recombinase resolvase family.</text>
</comment>
<dbReference type="SMART" id="SM00857">
    <property type="entry name" value="Resolvase"/>
    <property type="match status" value="1"/>
</dbReference>
<name>A0A099L626_COLPS</name>
<comment type="caution">
    <text evidence="3">The sequence shown here is derived from an EMBL/GenBank/DDBJ whole genome shotgun (WGS) entry which is preliminary data.</text>
</comment>
<dbReference type="CDD" id="cd03768">
    <property type="entry name" value="SR_ResInv"/>
    <property type="match status" value="1"/>
</dbReference>
<dbReference type="GO" id="GO:0000150">
    <property type="term" value="F:DNA strand exchange activity"/>
    <property type="evidence" value="ECO:0007669"/>
    <property type="project" value="InterPro"/>
</dbReference>
<dbReference type="Proteomes" id="UP000029868">
    <property type="component" value="Unassembled WGS sequence"/>
</dbReference>
<dbReference type="InterPro" id="IPR006119">
    <property type="entry name" value="Resolv_N"/>
</dbReference>
<dbReference type="SUPFAM" id="SSF53041">
    <property type="entry name" value="Resolvase-like"/>
    <property type="match status" value="1"/>
</dbReference>
<proteinExistence type="inferred from homology"/>
<gene>
    <name evidence="3" type="ORF">GAB14E_1166</name>
</gene>
<dbReference type="PANTHER" id="PTHR30461:SF26">
    <property type="entry name" value="RESOLVASE HOMOLOG YNEB"/>
    <property type="match status" value="1"/>
</dbReference>
<feature type="domain" description="Resolvase/invertase-type recombinase catalytic" evidence="2">
    <location>
        <begin position="1"/>
        <end position="137"/>
    </location>
</feature>
<accession>A0A099L626</accession>
<reference evidence="3 4" key="1">
    <citation type="submission" date="2014-08" db="EMBL/GenBank/DDBJ databases">
        <title>Genomic and Phenotypic Diversity of Colwellia psychrerythraea strains from Disparate Marine Basins.</title>
        <authorList>
            <person name="Techtmann S.M."/>
            <person name="Stelling S.C."/>
            <person name="Utturkar S.M."/>
            <person name="Alshibli N."/>
            <person name="Harris A."/>
            <person name="Brown S.D."/>
            <person name="Hazen T.C."/>
        </authorList>
    </citation>
    <scope>NUCLEOTIDE SEQUENCE [LARGE SCALE GENOMIC DNA]</scope>
    <source>
        <strain evidence="3 4">GAB14E</strain>
    </source>
</reference>
<dbReference type="InterPro" id="IPR050639">
    <property type="entry name" value="SSR_resolvase"/>
</dbReference>
<dbReference type="OrthoDB" id="9786476at2"/>
<evidence type="ECO:0000259" key="2">
    <source>
        <dbReference type="PROSITE" id="PS51736"/>
    </source>
</evidence>
<evidence type="ECO:0000313" key="4">
    <source>
        <dbReference type="Proteomes" id="UP000029868"/>
    </source>
</evidence>
<evidence type="ECO:0000256" key="1">
    <source>
        <dbReference type="ARBA" id="ARBA00009913"/>
    </source>
</evidence>
<dbReference type="InterPro" id="IPR036162">
    <property type="entry name" value="Resolvase-like_N_sf"/>
</dbReference>
<dbReference type="PANTHER" id="PTHR30461">
    <property type="entry name" value="DNA-INVERTASE FROM LAMBDOID PROPHAGE"/>
    <property type="match status" value="1"/>
</dbReference>
<dbReference type="PATRIC" id="fig|28229.3.peg.324"/>
<dbReference type="Pfam" id="PF00239">
    <property type="entry name" value="Resolvase"/>
    <property type="match status" value="1"/>
</dbReference>
<dbReference type="PROSITE" id="PS51736">
    <property type="entry name" value="RECOMBINASES_3"/>
    <property type="match status" value="1"/>
</dbReference>
<dbReference type="Gene3D" id="3.40.50.1390">
    <property type="entry name" value="Resolvase, N-terminal catalytic domain"/>
    <property type="match status" value="1"/>
</dbReference>
<evidence type="ECO:0000313" key="3">
    <source>
        <dbReference type="EMBL" id="KGJ97577.1"/>
    </source>
</evidence>
<dbReference type="RefSeq" id="WP_033080422.1">
    <property type="nucleotide sequence ID" value="NZ_JQEC01000002.1"/>
</dbReference>
<organism evidence="3 4">
    <name type="scientific">Colwellia psychrerythraea</name>
    <name type="common">Vibrio psychroerythus</name>
    <dbReference type="NCBI Taxonomy" id="28229"/>
    <lineage>
        <taxon>Bacteria</taxon>
        <taxon>Pseudomonadati</taxon>
        <taxon>Pseudomonadota</taxon>
        <taxon>Gammaproteobacteria</taxon>
        <taxon>Alteromonadales</taxon>
        <taxon>Colwelliaceae</taxon>
        <taxon>Colwellia</taxon>
    </lineage>
</organism>
<dbReference type="EMBL" id="JQEC01000002">
    <property type="protein sequence ID" value="KGJ97577.1"/>
    <property type="molecule type" value="Genomic_DNA"/>
</dbReference>
<protein>
    <submittedName>
        <fullName evidence="3">Resolvase domain-containing protein</fullName>
    </submittedName>
</protein>
<dbReference type="AlphaFoldDB" id="A0A099L626"/>
<dbReference type="GO" id="GO:0003677">
    <property type="term" value="F:DNA binding"/>
    <property type="evidence" value="ECO:0007669"/>
    <property type="project" value="InterPro"/>
</dbReference>
<sequence length="186" mass="20816">MKFIYSRVSTLEQNVEQQTQVLVKEYADHDQVFEDKFSGKDLDRPALQELLGKVRKNDTVIAYDVSRLGRNTVDVLTLVEKLQEQGVKVIIHTLGGVDITSSTGKMVLTTMASIAEMQRTEMLEKQKIGIARAQEEGKFKGKQTSQVTVDKFNKINELIASNGLSVTDALKTAGLSKAQYYRMKAK</sequence>